<accession>A0ABX9KHU1</accession>
<dbReference type="Gene3D" id="3.30.750.24">
    <property type="entry name" value="STAS domain"/>
    <property type="match status" value="1"/>
</dbReference>
<dbReference type="SUPFAM" id="SSF52091">
    <property type="entry name" value="SpoIIaa-like"/>
    <property type="match status" value="1"/>
</dbReference>
<dbReference type="Pfam" id="PF01740">
    <property type="entry name" value="STAS"/>
    <property type="match status" value="1"/>
</dbReference>
<dbReference type="RefSeq" id="WP_114642041.1">
    <property type="nucleotide sequence ID" value="NZ_JAACIO010000009.1"/>
</dbReference>
<comment type="similarity">
    <text evidence="1 2">Belongs to the anti-sigma-factor antagonist family.</text>
</comment>
<comment type="caution">
    <text evidence="4">The sequence shown here is derived from an EMBL/GenBank/DDBJ whole genome shotgun (WGS) entry which is preliminary data.</text>
</comment>
<evidence type="ECO:0000313" key="5">
    <source>
        <dbReference type="Proteomes" id="UP000263486"/>
    </source>
</evidence>
<dbReference type="PANTHER" id="PTHR33495:SF14">
    <property type="entry name" value="ANTI-SIGMA FACTOR ANTAGONIST"/>
    <property type="match status" value="1"/>
</dbReference>
<organism evidence="4 5">
    <name type="scientific">Psychrilyobacter piezotolerans</name>
    <dbReference type="NCBI Taxonomy" id="2293438"/>
    <lineage>
        <taxon>Bacteria</taxon>
        <taxon>Fusobacteriati</taxon>
        <taxon>Fusobacteriota</taxon>
        <taxon>Fusobacteriia</taxon>
        <taxon>Fusobacteriales</taxon>
        <taxon>Fusobacteriaceae</taxon>
        <taxon>Psychrilyobacter</taxon>
    </lineage>
</organism>
<reference evidence="4 5" key="1">
    <citation type="submission" date="2018-08" db="EMBL/GenBank/DDBJ databases">
        <title>Draft genome sequence of Psychrilyobacter sp. strain SD5 isolated from Black Sea water.</title>
        <authorList>
            <person name="Yadav S."/>
            <person name="Villanueva L."/>
            <person name="Damste J.S.S."/>
        </authorList>
    </citation>
    <scope>NUCLEOTIDE SEQUENCE [LARGE SCALE GENOMIC DNA]</scope>
    <source>
        <strain evidence="4 5">SD5</strain>
    </source>
</reference>
<dbReference type="PANTHER" id="PTHR33495">
    <property type="entry name" value="ANTI-SIGMA FACTOR ANTAGONIST TM_1081-RELATED-RELATED"/>
    <property type="match status" value="1"/>
</dbReference>
<dbReference type="NCBIfam" id="TIGR00377">
    <property type="entry name" value="ant_ant_sig"/>
    <property type="match status" value="1"/>
</dbReference>
<proteinExistence type="inferred from homology"/>
<dbReference type="InterPro" id="IPR003658">
    <property type="entry name" value="Anti-sigma_ant"/>
</dbReference>
<evidence type="ECO:0000256" key="1">
    <source>
        <dbReference type="ARBA" id="ARBA00009013"/>
    </source>
</evidence>
<dbReference type="PROSITE" id="PS50801">
    <property type="entry name" value="STAS"/>
    <property type="match status" value="1"/>
</dbReference>
<keyword evidence="5" id="KW-1185">Reference proteome</keyword>
<feature type="domain" description="STAS" evidence="3">
    <location>
        <begin position="1"/>
        <end position="109"/>
    </location>
</feature>
<dbReference type="EMBL" id="QUAJ01000009">
    <property type="protein sequence ID" value="REI41536.1"/>
    <property type="molecule type" value="Genomic_DNA"/>
</dbReference>
<protein>
    <recommendedName>
        <fullName evidence="2">Anti-sigma factor antagonist</fullName>
    </recommendedName>
</protein>
<evidence type="ECO:0000313" key="4">
    <source>
        <dbReference type="EMBL" id="REI41536.1"/>
    </source>
</evidence>
<dbReference type="Proteomes" id="UP000263486">
    <property type="component" value="Unassembled WGS sequence"/>
</dbReference>
<sequence>MKINFEKRGDVDIVSLIGRLDGNTASSVKDETMEKLTENTKLIIDMKDCEYVSSAGLRVLMIVAKTLRAKGGNGVLVEMNEEVGDVMEMTGFGNIFRSFNTINEALEFLRKGGEEC</sequence>
<dbReference type="InterPro" id="IPR036513">
    <property type="entry name" value="STAS_dom_sf"/>
</dbReference>
<evidence type="ECO:0000256" key="2">
    <source>
        <dbReference type="RuleBase" id="RU003749"/>
    </source>
</evidence>
<name>A0ABX9KHU1_9FUSO</name>
<dbReference type="InterPro" id="IPR002645">
    <property type="entry name" value="STAS_dom"/>
</dbReference>
<gene>
    <name evidence="4" type="ORF">DYH56_06400</name>
</gene>
<evidence type="ECO:0000259" key="3">
    <source>
        <dbReference type="PROSITE" id="PS50801"/>
    </source>
</evidence>
<dbReference type="CDD" id="cd07043">
    <property type="entry name" value="STAS_anti-anti-sigma_factors"/>
    <property type="match status" value="1"/>
</dbReference>